<dbReference type="InterPro" id="IPR004161">
    <property type="entry name" value="EFTu-like_2"/>
</dbReference>
<dbReference type="GO" id="GO:0005525">
    <property type="term" value="F:GTP binding"/>
    <property type="evidence" value="ECO:0007669"/>
    <property type="project" value="InterPro"/>
</dbReference>
<feature type="domain" description="Tr-type G" evidence="1">
    <location>
        <begin position="15"/>
        <end position="281"/>
    </location>
</feature>
<dbReference type="InterPro" id="IPR049393">
    <property type="entry name" value="eEFSec_III"/>
</dbReference>
<dbReference type="GO" id="GO:0003746">
    <property type="term" value="F:translation elongation factor activity"/>
    <property type="evidence" value="ECO:0007669"/>
    <property type="project" value="TreeGrafter"/>
</dbReference>
<dbReference type="SUPFAM" id="SSF50447">
    <property type="entry name" value="Translation proteins"/>
    <property type="match status" value="1"/>
</dbReference>
<evidence type="ECO:0000313" key="3">
    <source>
        <dbReference type="WBParaSite" id="TMUE_1000004984.1"/>
    </source>
</evidence>
<dbReference type="GO" id="GO:0001514">
    <property type="term" value="P:selenocysteine incorporation"/>
    <property type="evidence" value="ECO:0007669"/>
    <property type="project" value="TreeGrafter"/>
</dbReference>
<dbReference type="STRING" id="70415.A0A5S6QCR3"/>
<sequence>MAIRGADGCERPDRVLNFNIGILGHVDSGKTSLAKAISQVAGTAAFDKHPESRRRGMTIDLGFSSFLVPAAQMVRYLANGLFPYDAVQITLVDCPGHASLFRTVIGGAQIVDMIFLVVDAAKGIQPQTAECIVLADIMCPSKMLIALNKVDTLPVSERHECLARVERNIRKSLKTTSFRHAYILPLSVDPPDHALIDQFLQCFFNELYVPNREAVADAPFVFYFDHCFNIRGQGTVMTGTVISGTVKRGSVVEIPALQEERKVKSIQSFHRRLNSIGPGDRAGICLPQLKTSQLTSERGLLCERGCVKMAYGAITSVTKVPYYKFSVASRLKFQLFMGYETVVAKCCFFACRADGCIQDANSVASFKREGHYDWVDEVLNVRATDKAPCHLFALLLFNNGINCMQGCRYVASRLDTPSSSQSLCRFAFHGRTLHLFEDANFQATNIEWLNVYKPRVRTGVVERIDKDNMAVVSGMFHKGSNIAPYLGRTVTLSTGEQGMLQMAFGQSGKVKVFLPDGAKESTTNALEKYNPLADEMVRVEMLFKRLMFRNDPTVFQ</sequence>
<dbReference type="PRINTS" id="PR00315">
    <property type="entry name" value="ELONGATNFCT"/>
</dbReference>
<dbReference type="PANTHER" id="PTHR43721:SF11">
    <property type="entry name" value="SELENOCYSTEINE-SPECIFIC ELONGATION FACTOR"/>
    <property type="match status" value="1"/>
</dbReference>
<dbReference type="Gene3D" id="2.40.30.10">
    <property type="entry name" value="Translation factors"/>
    <property type="match status" value="1"/>
</dbReference>
<dbReference type="SUPFAM" id="SSF52540">
    <property type="entry name" value="P-loop containing nucleoside triphosphate hydrolases"/>
    <property type="match status" value="1"/>
</dbReference>
<organism evidence="2 3">
    <name type="scientific">Trichuris muris</name>
    <name type="common">Mouse whipworm</name>
    <dbReference type="NCBI Taxonomy" id="70415"/>
    <lineage>
        <taxon>Eukaryota</taxon>
        <taxon>Metazoa</taxon>
        <taxon>Ecdysozoa</taxon>
        <taxon>Nematoda</taxon>
        <taxon>Enoplea</taxon>
        <taxon>Dorylaimia</taxon>
        <taxon>Trichinellida</taxon>
        <taxon>Trichuridae</taxon>
        <taxon>Trichuris</taxon>
    </lineage>
</organism>
<dbReference type="CDD" id="cd04094">
    <property type="entry name" value="eSelB_III"/>
    <property type="match status" value="1"/>
</dbReference>
<dbReference type="AlphaFoldDB" id="A0A5S6QCR3"/>
<dbReference type="PANTHER" id="PTHR43721">
    <property type="entry name" value="ELONGATION FACTOR TU-RELATED"/>
    <property type="match status" value="1"/>
</dbReference>
<dbReference type="GO" id="GO:0003924">
    <property type="term" value="F:GTPase activity"/>
    <property type="evidence" value="ECO:0007669"/>
    <property type="project" value="InterPro"/>
</dbReference>
<dbReference type="Pfam" id="PF21208">
    <property type="entry name" value="euk_SelB_III"/>
    <property type="match status" value="1"/>
</dbReference>
<evidence type="ECO:0000259" key="1">
    <source>
        <dbReference type="PROSITE" id="PS51722"/>
    </source>
</evidence>
<dbReference type="InterPro" id="IPR050055">
    <property type="entry name" value="EF-Tu_GTPase"/>
</dbReference>
<proteinExistence type="predicted"/>
<evidence type="ECO:0000313" key="2">
    <source>
        <dbReference type="Proteomes" id="UP000046395"/>
    </source>
</evidence>
<dbReference type="Pfam" id="PF00009">
    <property type="entry name" value="GTP_EFTU"/>
    <property type="match status" value="1"/>
</dbReference>
<dbReference type="Gene3D" id="3.40.50.300">
    <property type="entry name" value="P-loop containing nucleotide triphosphate hydrolases"/>
    <property type="match status" value="1"/>
</dbReference>
<dbReference type="InterPro" id="IPR027417">
    <property type="entry name" value="P-loop_NTPase"/>
</dbReference>
<reference evidence="3" key="1">
    <citation type="submission" date="2019-12" db="UniProtKB">
        <authorList>
            <consortium name="WormBaseParasite"/>
        </authorList>
    </citation>
    <scope>IDENTIFICATION</scope>
</reference>
<dbReference type="InterPro" id="IPR009000">
    <property type="entry name" value="Transl_B-barrel_sf"/>
</dbReference>
<dbReference type="WBParaSite" id="TMUE_1000004984.1">
    <property type="protein sequence ID" value="TMUE_1000004984.1"/>
    <property type="gene ID" value="WBGene00292720"/>
</dbReference>
<accession>A0A5S6QCR3</accession>
<dbReference type="Pfam" id="PF03144">
    <property type="entry name" value="GTP_EFTU_D2"/>
    <property type="match status" value="1"/>
</dbReference>
<dbReference type="InterPro" id="IPR000795">
    <property type="entry name" value="T_Tr_GTP-bd_dom"/>
</dbReference>
<dbReference type="CDD" id="cd03696">
    <property type="entry name" value="SelB_II"/>
    <property type="match status" value="1"/>
</dbReference>
<name>A0A5S6QCR3_TRIMR</name>
<dbReference type="Pfam" id="PF21131">
    <property type="entry name" value="eEFSec_4th"/>
    <property type="match status" value="1"/>
</dbReference>
<dbReference type="PROSITE" id="PS51722">
    <property type="entry name" value="G_TR_2"/>
    <property type="match status" value="1"/>
</dbReference>
<keyword evidence="2" id="KW-1185">Reference proteome</keyword>
<protein>
    <submittedName>
        <fullName evidence="3">Tr-type G domain-containing protein</fullName>
    </submittedName>
</protein>
<dbReference type="Proteomes" id="UP000046395">
    <property type="component" value="Unassembled WGS sequence"/>
</dbReference>
<dbReference type="InterPro" id="IPR049394">
    <property type="entry name" value="eEFSec_C"/>
</dbReference>
<dbReference type="FunFam" id="2.40.30.10:FF:000052">
    <property type="entry name" value="Selenocysteine-specific elongation factor EF-Sec"/>
    <property type="match status" value="1"/>
</dbReference>